<feature type="compositionally biased region" description="Polar residues" evidence="1">
    <location>
        <begin position="331"/>
        <end position="340"/>
    </location>
</feature>
<dbReference type="Proteomes" id="UP001583186">
    <property type="component" value="Unassembled WGS sequence"/>
</dbReference>
<comment type="caution">
    <text evidence="2">The sequence shown here is derived from an EMBL/GenBank/DDBJ whole genome shotgun (WGS) entry which is preliminary data.</text>
</comment>
<proteinExistence type="predicted"/>
<feature type="region of interest" description="Disordered" evidence="1">
    <location>
        <begin position="201"/>
        <end position="260"/>
    </location>
</feature>
<feature type="region of interest" description="Disordered" evidence="1">
    <location>
        <begin position="1"/>
        <end position="56"/>
    </location>
</feature>
<feature type="region of interest" description="Disordered" evidence="1">
    <location>
        <begin position="390"/>
        <end position="428"/>
    </location>
</feature>
<protein>
    <submittedName>
        <fullName evidence="2">Uncharacterized protein</fullName>
    </submittedName>
</protein>
<feature type="compositionally biased region" description="Low complexity" evidence="1">
    <location>
        <begin position="202"/>
        <end position="253"/>
    </location>
</feature>
<keyword evidence="3" id="KW-1185">Reference proteome</keyword>
<dbReference type="EMBL" id="JAWCUI010000003">
    <property type="protein sequence ID" value="KAL1902930.1"/>
    <property type="molecule type" value="Genomic_DNA"/>
</dbReference>
<name>A0ABR3ZR87_9PEZI</name>
<feature type="compositionally biased region" description="Polar residues" evidence="1">
    <location>
        <begin position="280"/>
        <end position="292"/>
    </location>
</feature>
<evidence type="ECO:0000256" key="1">
    <source>
        <dbReference type="SAM" id="MobiDB-lite"/>
    </source>
</evidence>
<accession>A0ABR3ZR87</accession>
<reference evidence="2 3" key="1">
    <citation type="journal article" date="2024" name="IMA Fungus">
        <title>IMA Genome - F19 : A genome assembly and annotation guide to empower mycologists, including annotated draft genome sequences of Ceratocystis pirilliformis, Diaporthe australafricana, Fusarium ophioides, Paecilomyces lecythidis, and Sporothrix stenoceras.</title>
        <authorList>
            <person name="Aylward J."/>
            <person name="Wilson A.M."/>
            <person name="Visagie C.M."/>
            <person name="Spraker J."/>
            <person name="Barnes I."/>
            <person name="Buitendag C."/>
            <person name="Ceriani C."/>
            <person name="Del Mar Angel L."/>
            <person name="du Plessis D."/>
            <person name="Fuchs T."/>
            <person name="Gasser K."/>
            <person name="Kramer D."/>
            <person name="Li W."/>
            <person name="Munsamy K."/>
            <person name="Piso A."/>
            <person name="Price J.L."/>
            <person name="Sonnekus B."/>
            <person name="Thomas C."/>
            <person name="van der Nest A."/>
            <person name="van Dijk A."/>
            <person name="van Heerden A."/>
            <person name="van Vuuren N."/>
            <person name="Yilmaz N."/>
            <person name="Duong T.A."/>
            <person name="van der Merwe N.A."/>
            <person name="Wingfield M.J."/>
            <person name="Wingfield B.D."/>
        </authorList>
    </citation>
    <scope>NUCLEOTIDE SEQUENCE [LARGE SCALE GENOMIC DNA]</scope>
    <source>
        <strain evidence="2 3">CMW 5346</strain>
    </source>
</reference>
<feature type="compositionally biased region" description="Low complexity" evidence="1">
    <location>
        <begin position="345"/>
        <end position="365"/>
    </location>
</feature>
<feature type="compositionally biased region" description="Low complexity" evidence="1">
    <location>
        <begin position="19"/>
        <end position="33"/>
    </location>
</feature>
<feature type="region of interest" description="Disordered" evidence="1">
    <location>
        <begin position="279"/>
        <end position="371"/>
    </location>
</feature>
<sequence length="428" mass="46091">MVNPNNNDNQWVVWNTVKNSNTTSTASSSSSSNPHPSRPQNDPYGPLTSSNMPHMLPNCEKQRQEELLQKMGNHPSNLTYQLSQIQNAGQNGSQHVRTTPPTHLPENLNVNVNNTTSSYFTTGGTPWQPHHQGNVSSAGGASHQDYTLIKEQIANWPNLISKDQMAFPSFQNLLRKTQQLRQQNKERPSFSQQFGVAPSLIAHPPTTAANSAPNSNNSHNNMPSSSSSRNMESFNRESVTGNNNVSGSNDTNTMPTPRVPLQTWSDSRVAYSAAHLGSVRNGNVNKTPTSTVYGGDDDVATPKASQALSSSSSASVKPQSNFPQDMMAKNMDSNTTSNIVSGVPSLSDSVSTTSTSSATHSRTPSADMEPPRLTLQSLLAGSIDNVDIRDASDVSCQEGAYSSDSDNNNTTNNHHQGEPYGAVSEHAD</sequence>
<feature type="compositionally biased region" description="Low complexity" evidence="1">
    <location>
        <begin position="402"/>
        <end position="413"/>
    </location>
</feature>
<gene>
    <name evidence="2" type="ORF">Sste5346_000842</name>
</gene>
<evidence type="ECO:0000313" key="2">
    <source>
        <dbReference type="EMBL" id="KAL1902930.1"/>
    </source>
</evidence>
<feature type="compositionally biased region" description="Polar residues" evidence="1">
    <location>
        <begin position="1"/>
        <end position="18"/>
    </location>
</feature>
<feature type="compositionally biased region" description="Low complexity" evidence="1">
    <location>
        <begin position="304"/>
        <end position="315"/>
    </location>
</feature>
<evidence type="ECO:0000313" key="3">
    <source>
        <dbReference type="Proteomes" id="UP001583186"/>
    </source>
</evidence>
<organism evidence="2 3">
    <name type="scientific">Sporothrix stenoceras</name>
    <dbReference type="NCBI Taxonomy" id="5173"/>
    <lineage>
        <taxon>Eukaryota</taxon>
        <taxon>Fungi</taxon>
        <taxon>Dikarya</taxon>
        <taxon>Ascomycota</taxon>
        <taxon>Pezizomycotina</taxon>
        <taxon>Sordariomycetes</taxon>
        <taxon>Sordariomycetidae</taxon>
        <taxon>Ophiostomatales</taxon>
        <taxon>Ophiostomataceae</taxon>
        <taxon>Sporothrix</taxon>
    </lineage>
</organism>